<feature type="transmembrane region" description="Helical" evidence="6">
    <location>
        <begin position="148"/>
        <end position="166"/>
    </location>
</feature>
<keyword evidence="5 6" id="KW-0472">Membrane</keyword>
<protein>
    <submittedName>
        <fullName evidence="7">Uncharacterized protein</fullName>
    </submittedName>
</protein>
<dbReference type="PANTHER" id="PTHR12668">
    <property type="entry name" value="TRANSMEMBRANE PROTEIN 14, 15"/>
    <property type="match status" value="1"/>
</dbReference>
<sequence length="197" mass="21031">MLKVQTPICYKQNQNVRVQALSSNFRLKPSMKLQCRSSLTFKVPINRSVKVCSSQSNKGDQKHVAKTIVIVSAGGNDGSGATSSGNPLTGGSGNHPLRFWAYFFAVFLFLGGAIGFYRRGSLASLLAGGLTAAVFFACSYFLRGSTALPAARVAFGVSLILGLAMGRRFFNSRKFFPAGIVASFSLSSAAWFAYCGL</sequence>
<evidence type="ECO:0000256" key="1">
    <source>
        <dbReference type="ARBA" id="ARBA00004370"/>
    </source>
</evidence>
<evidence type="ECO:0000256" key="5">
    <source>
        <dbReference type="ARBA" id="ARBA00023136"/>
    </source>
</evidence>
<name>A0A7S0Y9F9_9CHLO</name>
<evidence type="ECO:0000256" key="6">
    <source>
        <dbReference type="SAM" id="Phobius"/>
    </source>
</evidence>
<dbReference type="InterPro" id="IPR005349">
    <property type="entry name" value="TMEM14"/>
</dbReference>
<keyword evidence="3 6" id="KW-0812">Transmembrane</keyword>
<accession>A0A7S0Y9F9</accession>
<dbReference type="EMBL" id="HBFM01001102">
    <property type="protein sequence ID" value="CAD8764220.1"/>
    <property type="molecule type" value="Transcribed_RNA"/>
</dbReference>
<dbReference type="Pfam" id="PF03647">
    <property type="entry name" value="Tmemb_14"/>
    <property type="match status" value="1"/>
</dbReference>
<feature type="transmembrane region" description="Helical" evidence="6">
    <location>
        <begin position="124"/>
        <end position="142"/>
    </location>
</feature>
<evidence type="ECO:0000256" key="3">
    <source>
        <dbReference type="ARBA" id="ARBA00022692"/>
    </source>
</evidence>
<dbReference type="Gene3D" id="1.10.10.1740">
    <property type="entry name" value="Transmembrane protein 14-like"/>
    <property type="match status" value="1"/>
</dbReference>
<evidence type="ECO:0000256" key="4">
    <source>
        <dbReference type="ARBA" id="ARBA00022989"/>
    </source>
</evidence>
<dbReference type="AlphaFoldDB" id="A0A7S0Y9F9"/>
<evidence type="ECO:0000313" key="7">
    <source>
        <dbReference type="EMBL" id="CAD8764220.1"/>
    </source>
</evidence>
<feature type="transmembrane region" description="Helical" evidence="6">
    <location>
        <begin position="175"/>
        <end position="194"/>
    </location>
</feature>
<comment type="subcellular location">
    <subcellularLocation>
        <location evidence="1">Membrane</location>
    </subcellularLocation>
</comment>
<gene>
    <name evidence="7" type="ORF">PPAR00522_LOCUS604</name>
</gene>
<evidence type="ECO:0000256" key="2">
    <source>
        <dbReference type="ARBA" id="ARBA00007590"/>
    </source>
</evidence>
<comment type="similarity">
    <text evidence="2">Belongs to the TMEM14 family.</text>
</comment>
<dbReference type="InterPro" id="IPR044890">
    <property type="entry name" value="TMEM14_sf"/>
</dbReference>
<keyword evidence="4 6" id="KW-1133">Transmembrane helix</keyword>
<reference evidence="7" key="1">
    <citation type="submission" date="2021-01" db="EMBL/GenBank/DDBJ databases">
        <authorList>
            <person name="Corre E."/>
            <person name="Pelletier E."/>
            <person name="Niang G."/>
            <person name="Scheremetjew M."/>
            <person name="Finn R."/>
            <person name="Kale V."/>
            <person name="Holt S."/>
            <person name="Cochrane G."/>
            <person name="Meng A."/>
            <person name="Brown T."/>
            <person name="Cohen L."/>
        </authorList>
    </citation>
    <scope>NUCLEOTIDE SEQUENCE</scope>
    <source>
        <strain evidence="7">SAG 63-3</strain>
    </source>
</reference>
<dbReference type="GO" id="GO:0016020">
    <property type="term" value="C:membrane"/>
    <property type="evidence" value="ECO:0007669"/>
    <property type="project" value="UniProtKB-SubCell"/>
</dbReference>
<dbReference type="PANTHER" id="PTHR12668:SF43">
    <property type="entry name" value="TRANSMEMBRANE PROTEIN 14 HOMOLOG"/>
    <property type="match status" value="1"/>
</dbReference>
<organism evidence="7">
    <name type="scientific">Polytomella parva</name>
    <dbReference type="NCBI Taxonomy" id="51329"/>
    <lineage>
        <taxon>Eukaryota</taxon>
        <taxon>Viridiplantae</taxon>
        <taxon>Chlorophyta</taxon>
        <taxon>core chlorophytes</taxon>
        <taxon>Chlorophyceae</taxon>
        <taxon>CS clade</taxon>
        <taxon>Chlamydomonadales</taxon>
        <taxon>Chlamydomonadaceae</taxon>
        <taxon>Polytomella</taxon>
    </lineage>
</organism>
<feature type="transmembrane region" description="Helical" evidence="6">
    <location>
        <begin position="99"/>
        <end position="117"/>
    </location>
</feature>
<proteinExistence type="inferred from homology"/>